<dbReference type="AlphaFoldDB" id="A0A381UE65"/>
<organism evidence="1">
    <name type="scientific">marine metagenome</name>
    <dbReference type="NCBI Taxonomy" id="408172"/>
    <lineage>
        <taxon>unclassified sequences</taxon>
        <taxon>metagenomes</taxon>
        <taxon>ecological metagenomes</taxon>
    </lineage>
</organism>
<reference evidence="1" key="1">
    <citation type="submission" date="2018-05" db="EMBL/GenBank/DDBJ databases">
        <authorList>
            <person name="Lanie J.A."/>
            <person name="Ng W.-L."/>
            <person name="Kazmierczak K.M."/>
            <person name="Andrzejewski T.M."/>
            <person name="Davidsen T.M."/>
            <person name="Wayne K.J."/>
            <person name="Tettelin H."/>
            <person name="Glass J.I."/>
            <person name="Rusch D."/>
            <person name="Podicherti R."/>
            <person name="Tsui H.-C.T."/>
            <person name="Winkler M.E."/>
        </authorList>
    </citation>
    <scope>NUCLEOTIDE SEQUENCE</scope>
</reference>
<protein>
    <submittedName>
        <fullName evidence="1">Uncharacterized protein</fullName>
    </submittedName>
</protein>
<sequence>MKFVLSIFLVTHIWAFQAPDKIPMSPIVAYWKTLTQEEKGIYLFSYLTQVYDTYEELKSETGYGELTTWYYDNRAELVFGIFDQLEKTELTEFVGWVDEFYRQEDFVDRPFYEALAFAFRFQKAAGKSIWEKFENMKFDKIKPQ</sequence>
<gene>
    <name evidence="1" type="ORF">METZ01_LOCUS79294</name>
</gene>
<dbReference type="EMBL" id="UINC01006255">
    <property type="protein sequence ID" value="SVA26440.1"/>
    <property type="molecule type" value="Genomic_DNA"/>
</dbReference>
<accession>A0A381UE65</accession>
<evidence type="ECO:0000313" key="1">
    <source>
        <dbReference type="EMBL" id="SVA26440.1"/>
    </source>
</evidence>
<name>A0A381UE65_9ZZZZ</name>
<proteinExistence type="predicted"/>